<protein>
    <recommendedName>
        <fullName evidence="3">Protein kinase domain-containing protein</fullName>
    </recommendedName>
</protein>
<keyword evidence="2" id="KW-1185">Reference proteome</keyword>
<accession>A0A182W5A7</accession>
<dbReference type="VEuPathDB" id="VectorBase:AMIN005520"/>
<proteinExistence type="predicted"/>
<evidence type="ECO:0000313" key="2">
    <source>
        <dbReference type="Proteomes" id="UP000075920"/>
    </source>
</evidence>
<organism evidence="1 2">
    <name type="scientific">Anopheles minimus</name>
    <dbReference type="NCBI Taxonomy" id="112268"/>
    <lineage>
        <taxon>Eukaryota</taxon>
        <taxon>Metazoa</taxon>
        <taxon>Ecdysozoa</taxon>
        <taxon>Arthropoda</taxon>
        <taxon>Hexapoda</taxon>
        <taxon>Insecta</taxon>
        <taxon>Pterygota</taxon>
        <taxon>Neoptera</taxon>
        <taxon>Endopterygota</taxon>
        <taxon>Diptera</taxon>
        <taxon>Nematocera</taxon>
        <taxon>Culicoidea</taxon>
        <taxon>Culicidae</taxon>
        <taxon>Anophelinae</taxon>
        <taxon>Anopheles</taxon>
    </lineage>
</organism>
<reference evidence="2" key="1">
    <citation type="submission" date="2013-03" db="EMBL/GenBank/DDBJ databases">
        <title>The Genome Sequence of Anopheles minimus MINIMUS1.</title>
        <authorList>
            <consortium name="The Broad Institute Genomics Platform"/>
            <person name="Neafsey D.E."/>
            <person name="Walton C."/>
            <person name="Walker B."/>
            <person name="Young S.K."/>
            <person name="Zeng Q."/>
            <person name="Gargeya S."/>
            <person name="Fitzgerald M."/>
            <person name="Haas B."/>
            <person name="Abouelleil A."/>
            <person name="Allen A.W."/>
            <person name="Alvarado L."/>
            <person name="Arachchi H.M."/>
            <person name="Berlin A.M."/>
            <person name="Chapman S.B."/>
            <person name="Gainer-Dewar J."/>
            <person name="Goldberg J."/>
            <person name="Griggs A."/>
            <person name="Gujja S."/>
            <person name="Hansen M."/>
            <person name="Howarth C."/>
            <person name="Imamovic A."/>
            <person name="Ireland A."/>
            <person name="Larimer J."/>
            <person name="McCowan C."/>
            <person name="Murphy C."/>
            <person name="Pearson M."/>
            <person name="Poon T.W."/>
            <person name="Priest M."/>
            <person name="Roberts A."/>
            <person name="Saif S."/>
            <person name="Shea T."/>
            <person name="Sisk P."/>
            <person name="Sykes S."/>
            <person name="Wortman J."/>
            <person name="Nusbaum C."/>
            <person name="Birren B."/>
        </authorList>
    </citation>
    <scope>NUCLEOTIDE SEQUENCE [LARGE SCALE GENOMIC DNA]</scope>
    <source>
        <strain evidence="2">MINIMUS1</strain>
    </source>
</reference>
<evidence type="ECO:0008006" key="3">
    <source>
        <dbReference type="Google" id="ProtNLM"/>
    </source>
</evidence>
<dbReference type="EnsemblMetazoa" id="AMIN005520-RA">
    <property type="protein sequence ID" value="AMIN005520-PA"/>
    <property type="gene ID" value="AMIN005520"/>
</dbReference>
<dbReference type="AlphaFoldDB" id="A0A182W5A7"/>
<name>A0A182W5A7_9DIPT</name>
<evidence type="ECO:0000313" key="1">
    <source>
        <dbReference type="EnsemblMetazoa" id="AMIN005520-PA"/>
    </source>
</evidence>
<reference evidence="1" key="2">
    <citation type="submission" date="2020-05" db="UniProtKB">
        <authorList>
            <consortium name="EnsemblMetazoa"/>
        </authorList>
    </citation>
    <scope>IDENTIFICATION</scope>
    <source>
        <strain evidence="1">MINIMUS1</strain>
    </source>
</reference>
<dbReference type="Proteomes" id="UP000075920">
    <property type="component" value="Unassembled WGS sequence"/>
</dbReference>
<dbReference type="STRING" id="112268.A0A182W5A7"/>
<sequence length="130" mass="14685">MTTTDVAQESSGPYPNMDPAEYLRAADGLNAHPAVASRASGLAVTTIDMSSVKRLLPGSVDRLVPEGRDLLQRLLQPDPKDRLRSLLQLQRIALYQHYRWDDVRNMKISPQDLFDDECLNEVEDISFPEF</sequence>